<reference evidence="2 3" key="1">
    <citation type="journal article" date="2023" name="Sci. Data">
        <title>Genome assembly of the Korean intertidal mud-creeper Batillaria attramentaria.</title>
        <authorList>
            <person name="Patra A.K."/>
            <person name="Ho P.T."/>
            <person name="Jun S."/>
            <person name="Lee S.J."/>
            <person name="Kim Y."/>
            <person name="Won Y.J."/>
        </authorList>
    </citation>
    <scope>NUCLEOTIDE SEQUENCE [LARGE SCALE GENOMIC DNA]</scope>
    <source>
        <strain evidence="2">Wonlab-2016</strain>
    </source>
</reference>
<name>A0ABD0JXI7_9CAEN</name>
<sequence length="83" mass="9785">MMTNWEEQKKACSLPTRPTRSPPLHKSGTDREGRNTSYGDQMWTRIKISREFPPPSVTLHPWHTHGTHQIFRRTYWMAFSDGT</sequence>
<accession>A0ABD0JXI7</accession>
<dbReference type="Proteomes" id="UP001519460">
    <property type="component" value="Unassembled WGS sequence"/>
</dbReference>
<protein>
    <submittedName>
        <fullName evidence="2">Uncharacterized protein</fullName>
    </submittedName>
</protein>
<evidence type="ECO:0000313" key="3">
    <source>
        <dbReference type="Proteomes" id="UP001519460"/>
    </source>
</evidence>
<organism evidence="2 3">
    <name type="scientific">Batillaria attramentaria</name>
    <dbReference type="NCBI Taxonomy" id="370345"/>
    <lineage>
        <taxon>Eukaryota</taxon>
        <taxon>Metazoa</taxon>
        <taxon>Spiralia</taxon>
        <taxon>Lophotrochozoa</taxon>
        <taxon>Mollusca</taxon>
        <taxon>Gastropoda</taxon>
        <taxon>Caenogastropoda</taxon>
        <taxon>Sorbeoconcha</taxon>
        <taxon>Cerithioidea</taxon>
        <taxon>Batillariidae</taxon>
        <taxon>Batillaria</taxon>
    </lineage>
</organism>
<feature type="compositionally biased region" description="Basic and acidic residues" evidence="1">
    <location>
        <begin position="1"/>
        <end position="10"/>
    </location>
</feature>
<dbReference type="EMBL" id="JACVVK020000296">
    <property type="protein sequence ID" value="KAK7479752.1"/>
    <property type="molecule type" value="Genomic_DNA"/>
</dbReference>
<evidence type="ECO:0000256" key="1">
    <source>
        <dbReference type="SAM" id="MobiDB-lite"/>
    </source>
</evidence>
<gene>
    <name evidence="2" type="ORF">BaRGS_00029028</name>
</gene>
<comment type="caution">
    <text evidence="2">The sequence shown here is derived from an EMBL/GenBank/DDBJ whole genome shotgun (WGS) entry which is preliminary data.</text>
</comment>
<proteinExistence type="predicted"/>
<keyword evidence="3" id="KW-1185">Reference proteome</keyword>
<dbReference type="AlphaFoldDB" id="A0ABD0JXI7"/>
<feature type="region of interest" description="Disordered" evidence="1">
    <location>
        <begin position="1"/>
        <end position="40"/>
    </location>
</feature>
<evidence type="ECO:0000313" key="2">
    <source>
        <dbReference type="EMBL" id="KAK7479752.1"/>
    </source>
</evidence>